<comment type="caution">
    <text evidence="1">The sequence shown here is derived from an EMBL/GenBank/DDBJ whole genome shotgun (WGS) entry which is preliminary data.</text>
</comment>
<reference evidence="1 2" key="1">
    <citation type="submission" date="2017-09" db="EMBL/GenBank/DDBJ databases">
        <title>Depth-based differentiation of microbial function through sediment-hosted aquifers and enrichment of novel symbionts in the deep terrestrial subsurface.</title>
        <authorList>
            <person name="Probst A.J."/>
            <person name="Ladd B."/>
            <person name="Jarett J.K."/>
            <person name="Geller-Mcgrath D.E."/>
            <person name="Sieber C.M."/>
            <person name="Emerson J.B."/>
            <person name="Anantharaman K."/>
            <person name="Thomas B.C."/>
            <person name="Malmstrom R."/>
            <person name="Stieglmeier M."/>
            <person name="Klingl A."/>
            <person name="Woyke T."/>
            <person name="Ryan C.M."/>
            <person name="Banfield J.F."/>
        </authorList>
    </citation>
    <scope>NUCLEOTIDE SEQUENCE [LARGE SCALE GENOMIC DNA]</scope>
    <source>
        <strain evidence="1">CG11_big_fil_rev_8_21_14_0_20_35_14</strain>
    </source>
</reference>
<dbReference type="Proteomes" id="UP000229893">
    <property type="component" value="Unassembled WGS sequence"/>
</dbReference>
<proteinExistence type="predicted"/>
<organism evidence="1 2">
    <name type="scientific">Candidatus Liptonbacteria bacterium CG11_big_fil_rev_8_21_14_0_20_35_14</name>
    <dbReference type="NCBI Taxonomy" id="1974634"/>
    <lineage>
        <taxon>Bacteria</taxon>
        <taxon>Candidatus Liptoniibacteriota</taxon>
    </lineage>
</organism>
<dbReference type="AlphaFoldDB" id="A0A2H0N7T9"/>
<evidence type="ECO:0000313" key="2">
    <source>
        <dbReference type="Proteomes" id="UP000229893"/>
    </source>
</evidence>
<sequence length="174" mass="19995">MVKMETLSIPMQYTEIMGKVQTLKEPKILKRILSFRAPEIPKRIAQKANISIGEAEKLFTETLKYLYICRQARKIKIPISPSIVIDDSWHNFILFTKKYAQFCEEYVVEFIHYIPDTGNSNPERYIISRNIAQSLLEYLDPAIWPEISVSADCSVCQSIPPCSECQPPCSSDDN</sequence>
<name>A0A2H0N7T9_9BACT</name>
<dbReference type="EMBL" id="PCWO01000025">
    <property type="protein sequence ID" value="PIR04960.1"/>
    <property type="molecule type" value="Genomic_DNA"/>
</dbReference>
<gene>
    <name evidence="1" type="ORF">COV57_01670</name>
</gene>
<evidence type="ECO:0000313" key="1">
    <source>
        <dbReference type="EMBL" id="PIR04960.1"/>
    </source>
</evidence>
<protein>
    <submittedName>
        <fullName evidence="1">Uncharacterized protein</fullName>
    </submittedName>
</protein>
<accession>A0A2H0N7T9</accession>